<accession>A0A392VUY4</accession>
<keyword evidence="2" id="KW-1185">Reference proteome</keyword>
<sequence>MLLIICGLEVARRTGVLARCADSDGRHHSSWLEVARRARVQGA</sequence>
<protein>
    <submittedName>
        <fullName evidence="1">Uncharacterized protein</fullName>
    </submittedName>
</protein>
<dbReference type="EMBL" id="LXQA011281078">
    <property type="protein sequence ID" value="MCI91737.1"/>
    <property type="molecule type" value="Genomic_DNA"/>
</dbReference>
<feature type="non-terminal residue" evidence="1">
    <location>
        <position position="43"/>
    </location>
</feature>
<name>A0A392VUY4_9FABA</name>
<dbReference type="Proteomes" id="UP000265520">
    <property type="component" value="Unassembled WGS sequence"/>
</dbReference>
<evidence type="ECO:0000313" key="1">
    <source>
        <dbReference type="EMBL" id="MCI91737.1"/>
    </source>
</evidence>
<evidence type="ECO:0000313" key="2">
    <source>
        <dbReference type="Proteomes" id="UP000265520"/>
    </source>
</evidence>
<dbReference type="AlphaFoldDB" id="A0A392VUY4"/>
<organism evidence="1 2">
    <name type="scientific">Trifolium medium</name>
    <dbReference type="NCBI Taxonomy" id="97028"/>
    <lineage>
        <taxon>Eukaryota</taxon>
        <taxon>Viridiplantae</taxon>
        <taxon>Streptophyta</taxon>
        <taxon>Embryophyta</taxon>
        <taxon>Tracheophyta</taxon>
        <taxon>Spermatophyta</taxon>
        <taxon>Magnoliopsida</taxon>
        <taxon>eudicotyledons</taxon>
        <taxon>Gunneridae</taxon>
        <taxon>Pentapetalae</taxon>
        <taxon>rosids</taxon>
        <taxon>fabids</taxon>
        <taxon>Fabales</taxon>
        <taxon>Fabaceae</taxon>
        <taxon>Papilionoideae</taxon>
        <taxon>50 kb inversion clade</taxon>
        <taxon>NPAAA clade</taxon>
        <taxon>Hologalegina</taxon>
        <taxon>IRL clade</taxon>
        <taxon>Trifolieae</taxon>
        <taxon>Trifolium</taxon>
    </lineage>
</organism>
<proteinExistence type="predicted"/>
<comment type="caution">
    <text evidence="1">The sequence shown here is derived from an EMBL/GenBank/DDBJ whole genome shotgun (WGS) entry which is preliminary data.</text>
</comment>
<reference evidence="1 2" key="1">
    <citation type="journal article" date="2018" name="Front. Plant Sci.">
        <title>Red Clover (Trifolium pratense) and Zigzag Clover (T. medium) - A Picture of Genomic Similarities and Differences.</title>
        <authorList>
            <person name="Dluhosova J."/>
            <person name="Istvanek J."/>
            <person name="Nedelnik J."/>
            <person name="Repkova J."/>
        </authorList>
    </citation>
    <scope>NUCLEOTIDE SEQUENCE [LARGE SCALE GENOMIC DNA]</scope>
    <source>
        <strain evidence="2">cv. 10/8</strain>
        <tissue evidence="1">Leaf</tissue>
    </source>
</reference>